<dbReference type="EMBL" id="AGCU01044677">
    <property type="status" value="NOT_ANNOTATED_CDS"/>
    <property type="molecule type" value="Genomic_DNA"/>
</dbReference>
<evidence type="ECO:0008006" key="3">
    <source>
        <dbReference type="Google" id="ProtNLM"/>
    </source>
</evidence>
<dbReference type="OMA" id="WRESIIL"/>
<dbReference type="PANTHER" id="PTHR19446">
    <property type="entry name" value="REVERSE TRANSCRIPTASES"/>
    <property type="match status" value="1"/>
</dbReference>
<reference evidence="2" key="1">
    <citation type="submission" date="2011-10" db="EMBL/GenBank/DDBJ databases">
        <authorList>
            <consortium name="Soft-shell Turtle Genome Consortium"/>
        </authorList>
    </citation>
    <scope>NUCLEOTIDE SEQUENCE [LARGE SCALE GENOMIC DNA]</scope>
    <source>
        <strain evidence="2">Daiwa-1</strain>
    </source>
</reference>
<dbReference type="Ensembl" id="ENSPSIT00000020572.1">
    <property type="protein sequence ID" value="ENSPSIP00000020475.1"/>
    <property type="gene ID" value="ENSPSIG00000018126.1"/>
</dbReference>
<accession>K7GJL4</accession>
<reference evidence="2" key="2">
    <citation type="journal article" date="2013" name="Nat. Genet.">
        <title>The draft genomes of soft-shell turtle and green sea turtle yield insights into the development and evolution of the turtle-specific body plan.</title>
        <authorList>
            <person name="Wang Z."/>
            <person name="Pascual-Anaya J."/>
            <person name="Zadissa A."/>
            <person name="Li W."/>
            <person name="Niimura Y."/>
            <person name="Huang Z."/>
            <person name="Li C."/>
            <person name="White S."/>
            <person name="Xiong Z."/>
            <person name="Fang D."/>
            <person name="Wang B."/>
            <person name="Ming Y."/>
            <person name="Chen Y."/>
            <person name="Zheng Y."/>
            <person name="Kuraku S."/>
            <person name="Pignatelli M."/>
            <person name="Herrero J."/>
            <person name="Beal K."/>
            <person name="Nozawa M."/>
            <person name="Li Q."/>
            <person name="Wang J."/>
            <person name="Zhang H."/>
            <person name="Yu L."/>
            <person name="Shigenobu S."/>
            <person name="Wang J."/>
            <person name="Liu J."/>
            <person name="Flicek P."/>
            <person name="Searle S."/>
            <person name="Wang J."/>
            <person name="Kuratani S."/>
            <person name="Yin Y."/>
            <person name="Aken B."/>
            <person name="Zhang G."/>
            <person name="Irie N."/>
        </authorList>
    </citation>
    <scope>NUCLEOTIDE SEQUENCE [LARGE SCALE GENOMIC DNA]</scope>
    <source>
        <strain evidence="2">Daiwa-1</strain>
    </source>
</reference>
<sequence length="85" mass="9605">MAVQLPCSKRDAVFEAIWEGQQIPKDWTKGVLIKFPKKGALSDCNNWRGITLLSVPSKILAKVIIPQISDAVNKSLRKEQARFRK</sequence>
<organism evidence="1 2">
    <name type="scientific">Pelodiscus sinensis</name>
    <name type="common">Chinese softshell turtle</name>
    <name type="synonym">Trionyx sinensis</name>
    <dbReference type="NCBI Taxonomy" id="13735"/>
    <lineage>
        <taxon>Eukaryota</taxon>
        <taxon>Metazoa</taxon>
        <taxon>Chordata</taxon>
        <taxon>Craniata</taxon>
        <taxon>Vertebrata</taxon>
        <taxon>Euteleostomi</taxon>
        <taxon>Archelosauria</taxon>
        <taxon>Testudinata</taxon>
        <taxon>Testudines</taxon>
        <taxon>Cryptodira</taxon>
        <taxon>Trionychia</taxon>
        <taxon>Trionychidae</taxon>
        <taxon>Pelodiscus</taxon>
    </lineage>
</organism>
<dbReference type="HOGENOM" id="CLU_2512100_0_0_1"/>
<proteinExistence type="predicted"/>
<dbReference type="AlphaFoldDB" id="K7GJL4"/>
<reference evidence="1" key="4">
    <citation type="submission" date="2025-09" db="UniProtKB">
        <authorList>
            <consortium name="Ensembl"/>
        </authorList>
    </citation>
    <scope>IDENTIFICATION</scope>
</reference>
<dbReference type="Proteomes" id="UP000007267">
    <property type="component" value="Unassembled WGS sequence"/>
</dbReference>
<evidence type="ECO:0000313" key="2">
    <source>
        <dbReference type="Proteomes" id="UP000007267"/>
    </source>
</evidence>
<protein>
    <recommendedName>
        <fullName evidence="3">Reverse transcriptase domain-containing protein</fullName>
    </recommendedName>
</protein>
<name>K7GJL4_PELSI</name>
<evidence type="ECO:0000313" key="1">
    <source>
        <dbReference type="Ensembl" id="ENSPSIP00000020475.1"/>
    </source>
</evidence>
<reference evidence="1" key="3">
    <citation type="submission" date="2025-08" db="UniProtKB">
        <authorList>
            <consortium name="Ensembl"/>
        </authorList>
    </citation>
    <scope>IDENTIFICATION</scope>
</reference>
<keyword evidence="2" id="KW-1185">Reference proteome</keyword>